<comment type="caution">
    <text evidence="1">The sequence shown here is derived from an EMBL/GenBank/DDBJ whole genome shotgun (WGS) entry which is preliminary data.</text>
</comment>
<evidence type="ECO:0000313" key="2">
    <source>
        <dbReference type="Proteomes" id="UP001159001"/>
    </source>
</evidence>
<feature type="non-terminal residue" evidence="1">
    <location>
        <position position="1"/>
    </location>
</feature>
<organism evidence="1 2">
    <name type="scientific">Providencia rettgeri</name>
    <dbReference type="NCBI Taxonomy" id="587"/>
    <lineage>
        <taxon>Bacteria</taxon>
        <taxon>Pseudomonadati</taxon>
        <taxon>Pseudomonadota</taxon>
        <taxon>Gammaproteobacteria</taxon>
        <taxon>Enterobacterales</taxon>
        <taxon>Morganellaceae</taxon>
        <taxon>Providencia</taxon>
    </lineage>
</organism>
<protein>
    <submittedName>
        <fullName evidence="1">Aminoglycoside O-phosphotransferase APH(3')-VIa</fullName>
    </submittedName>
</protein>
<sequence>ITDSNIFIDKFNEIYFLDLGRAGLADEFVDISFVERCLREDASEETAKIFLKHLKNDRPDKRNYFLKLDELN</sequence>
<reference evidence="1" key="1">
    <citation type="submission" date="2022-10" db="EMBL/GenBank/DDBJ databases">
        <title>Bacterial isolates recovered from the One Health project in Brazil.</title>
        <authorList>
            <person name="Valiatti T.B."/>
            <person name="Santos F."/>
            <person name="Cayo R."/>
            <person name="Gales A.C."/>
        </authorList>
    </citation>
    <scope>NUCLEOTIDE SEQUENCE</scope>
    <source>
        <strain evidence="1">PVR188</strain>
    </source>
</reference>
<evidence type="ECO:0000313" key="1">
    <source>
        <dbReference type="EMBL" id="MDI9095622.1"/>
    </source>
</evidence>
<gene>
    <name evidence="1" type="ORF">OGX73_23855</name>
</gene>
<dbReference type="Gene3D" id="3.90.1200.10">
    <property type="match status" value="1"/>
</dbReference>
<name>A0AAW6UNY2_PRORE</name>
<dbReference type="SUPFAM" id="SSF56112">
    <property type="entry name" value="Protein kinase-like (PK-like)"/>
    <property type="match status" value="1"/>
</dbReference>
<proteinExistence type="predicted"/>
<dbReference type="AlphaFoldDB" id="A0AAW6UNY2"/>
<accession>A0AAW6UNY2</accession>
<dbReference type="EMBL" id="JAOWIN010000034">
    <property type="protein sequence ID" value="MDI9095622.1"/>
    <property type="molecule type" value="Genomic_DNA"/>
</dbReference>
<dbReference type="InterPro" id="IPR011009">
    <property type="entry name" value="Kinase-like_dom_sf"/>
</dbReference>
<dbReference type="Proteomes" id="UP001159001">
    <property type="component" value="Unassembled WGS sequence"/>
</dbReference>